<sequence length="596" mass="68200">MTLAELVQAHSTDSQASFSALNEYKEAKAYYHGHQLSELERAKLEARGQVPIYENIYKMICDKILGYKLQSMQEIRVSGKQEQDKPVAEVINDLLKVFSAQKEYEKEIYKRDFELLMGQSIVELWVEQDRAGNKHITLKTLPNESFLIDAYSVDKFALDATRFHKKQNISYTEAKILLGEGVEIFIGSNDIADQRVFIIESWVKEYDESAPEKYSWNRYLWHPQGGIYKKEIRPFKNNAHPFVIAKYQIDEKSNFYGIFRDIKPIQDYINFAEMKMGNMLATTKALYELDAVDDIADFAENITKDNAVVGVRSGALKEQKIQFIQHHADISALSQKTEQKRQMAKILSGLNDEALAMATNRQSGVAIAQRRESGLLGLQYFVNTADNAERLLYEKVIDLMTHYFTKEQVFRISEKKKADRYFSINTTPENTLKIGAFDLEFKTQLKQQGREERFAHWSEIFKTIANIRPDIVPTLLPLMLKDTDSQIVPDIEEILEQADQQASQQAQAIAPLEQAQQQLQIAQLKAQIQELESKAHKYTAQASVQEASAETLRAELTQAAKQSLAGAQAQNQARAQKRANKLMQFNPKKLASDMLR</sequence>
<protein>
    <recommendedName>
        <fullName evidence="5">Portal protein</fullName>
    </recommendedName>
</protein>
<keyword evidence="4" id="KW-1185">Reference proteome</keyword>
<feature type="region of interest" description="Disordered" evidence="2">
    <location>
        <begin position="567"/>
        <end position="596"/>
    </location>
</feature>
<evidence type="ECO:0000256" key="1">
    <source>
        <dbReference type="SAM" id="Coils"/>
    </source>
</evidence>
<dbReference type="AlphaFoldDB" id="V8CJS2"/>
<dbReference type="eggNOG" id="COG3170">
    <property type="taxonomic scope" value="Bacteria"/>
</dbReference>
<accession>V8CJS2</accession>
<organism evidence="3 4">
    <name type="scientific">Helicobacter canis NCTC 12740</name>
    <dbReference type="NCBI Taxonomy" id="1357399"/>
    <lineage>
        <taxon>Bacteria</taxon>
        <taxon>Pseudomonadati</taxon>
        <taxon>Campylobacterota</taxon>
        <taxon>Epsilonproteobacteria</taxon>
        <taxon>Campylobacterales</taxon>
        <taxon>Helicobacteraceae</taxon>
        <taxon>Helicobacter</taxon>
    </lineage>
</organism>
<evidence type="ECO:0000313" key="4">
    <source>
        <dbReference type="Proteomes" id="UP000018688"/>
    </source>
</evidence>
<name>V8CJS2_9HELI</name>
<dbReference type="Proteomes" id="UP000018688">
    <property type="component" value="Unassembled WGS sequence"/>
</dbReference>
<keyword evidence="1" id="KW-0175">Coiled coil</keyword>
<dbReference type="RefSeq" id="WP_023929161.1">
    <property type="nucleotide sequence ID" value="NZ_KI669458.1"/>
</dbReference>
<dbReference type="InterPro" id="IPR032427">
    <property type="entry name" value="P22_portal"/>
</dbReference>
<reference evidence="3 4" key="1">
    <citation type="submission" date="2013-10" db="EMBL/GenBank/DDBJ databases">
        <title>The Genome Sequence of Helicobacter canis NCTC 12740.</title>
        <authorList>
            <consortium name="The Broad Institute Genomics Platform"/>
            <person name="Earl A."/>
            <person name="Fox J.G."/>
            <person name="Shen Z."/>
            <person name="Young S.K."/>
            <person name="Zeng Q."/>
            <person name="Gargeya S."/>
            <person name="Fitzgerald M."/>
            <person name="Abouelleil A."/>
            <person name="Alvarado L."/>
            <person name="Chapman S.B."/>
            <person name="Gainer-Dewar J."/>
            <person name="Goldberg J."/>
            <person name="Griggs A."/>
            <person name="Gujja S."/>
            <person name="Hansen M."/>
            <person name="Howarth C."/>
            <person name="Imamovic A."/>
            <person name="Ireland A."/>
            <person name="Larimer J."/>
            <person name="McCowan C."/>
            <person name="Murphy C."/>
            <person name="Pearson M."/>
            <person name="Poon T.W."/>
            <person name="Priest M."/>
            <person name="Roberts A."/>
            <person name="Saif S."/>
            <person name="Shea T."/>
            <person name="Sykes S."/>
            <person name="Wortman J."/>
            <person name="Nusbaum C."/>
            <person name="Birren B."/>
        </authorList>
    </citation>
    <scope>NUCLEOTIDE SEQUENCE [LARGE SCALE GENOMIC DNA]</scope>
    <source>
        <strain evidence="3 4">NCTC 12740</strain>
    </source>
</reference>
<evidence type="ECO:0008006" key="5">
    <source>
        <dbReference type="Google" id="ProtNLM"/>
    </source>
</evidence>
<dbReference type="Pfam" id="PF16510">
    <property type="entry name" value="P22_portal"/>
    <property type="match status" value="1"/>
</dbReference>
<evidence type="ECO:0000256" key="2">
    <source>
        <dbReference type="SAM" id="MobiDB-lite"/>
    </source>
</evidence>
<dbReference type="EMBL" id="AZJJ01000001">
    <property type="protein sequence ID" value="ETD27342.1"/>
    <property type="molecule type" value="Genomic_DNA"/>
</dbReference>
<feature type="coiled-coil region" evidence="1">
    <location>
        <begin position="512"/>
        <end position="548"/>
    </location>
</feature>
<proteinExistence type="predicted"/>
<gene>
    <name evidence="3" type="ORF">HMPREF2087_00254</name>
</gene>
<dbReference type="STRING" id="1357399.HMPREF2087_00254"/>
<evidence type="ECO:0000313" key="3">
    <source>
        <dbReference type="EMBL" id="ETD27342.1"/>
    </source>
</evidence>
<dbReference type="PATRIC" id="fig|1357399.3.peg.266"/>
<comment type="caution">
    <text evidence="3">The sequence shown here is derived from an EMBL/GenBank/DDBJ whole genome shotgun (WGS) entry which is preliminary data.</text>
</comment>
<dbReference type="HOGENOM" id="CLU_039391_0_0_7"/>